<keyword evidence="3" id="KW-1185">Reference proteome</keyword>
<name>A0A8H4QJF4_9AGAR</name>
<accession>A0A8H4QJF4</accession>
<feature type="region of interest" description="Disordered" evidence="1">
    <location>
        <begin position="385"/>
        <end position="431"/>
    </location>
</feature>
<sequence>MSSSNPRDPTKPDQPQFPKPKVTALGRLKSFGQSFVHHKPDTKQGSIVFPPPSWELSDELLGTPPALLESNYESAPKVEPPEPVSFAQKIRGLIESLPFPAALSSSPSQTDSGLTQTTPDDGKSGSPVPPGMDEDLVRMLSSEDVMNGKPSSSSSKQKEESSPGIWNILANLKGNDGQAPEPDSKKRRRNTVEEEEDGVMMYAPLEPKADSQLELANSETIREYIDESKRKSGHGLNADSANPETSSAPTTPKEHIIEKRVWVPSTTQLSLLTTWWGYRLYLPPPVMAQLDNTSLKATARAAMITTALKWLLDKIPIMLVPVQFRPAIKMLKQLSPVVSYVGVFIAWSWDRVRACDKGNGVVLTATWLLPVALIPMTWDAGDIYGPRPPPSPEEIAAAQAKQDKALRGEQGEETKKETVEEKPKKKSFFRW</sequence>
<evidence type="ECO:0000313" key="2">
    <source>
        <dbReference type="EMBL" id="KAF4612215.1"/>
    </source>
</evidence>
<gene>
    <name evidence="2" type="ORF">D9613_004099</name>
</gene>
<feature type="region of interest" description="Disordered" evidence="1">
    <location>
        <begin position="1"/>
        <end position="84"/>
    </location>
</feature>
<feature type="region of interest" description="Disordered" evidence="1">
    <location>
        <begin position="227"/>
        <end position="253"/>
    </location>
</feature>
<dbReference type="EMBL" id="JAACJL010000057">
    <property type="protein sequence ID" value="KAF4612215.1"/>
    <property type="molecule type" value="Genomic_DNA"/>
</dbReference>
<feature type="compositionally biased region" description="Polar residues" evidence="1">
    <location>
        <begin position="239"/>
        <end position="250"/>
    </location>
</feature>
<feature type="region of interest" description="Disordered" evidence="1">
    <location>
        <begin position="100"/>
        <end position="200"/>
    </location>
</feature>
<dbReference type="Proteomes" id="UP000521872">
    <property type="component" value="Unassembled WGS sequence"/>
</dbReference>
<organism evidence="2 3">
    <name type="scientific">Agrocybe pediades</name>
    <dbReference type="NCBI Taxonomy" id="84607"/>
    <lineage>
        <taxon>Eukaryota</taxon>
        <taxon>Fungi</taxon>
        <taxon>Dikarya</taxon>
        <taxon>Basidiomycota</taxon>
        <taxon>Agaricomycotina</taxon>
        <taxon>Agaricomycetes</taxon>
        <taxon>Agaricomycetidae</taxon>
        <taxon>Agaricales</taxon>
        <taxon>Agaricineae</taxon>
        <taxon>Strophariaceae</taxon>
        <taxon>Agrocybe</taxon>
    </lineage>
</organism>
<proteinExistence type="predicted"/>
<protein>
    <submittedName>
        <fullName evidence="2">Uncharacterized protein</fullName>
    </submittedName>
</protein>
<feature type="compositionally biased region" description="Polar residues" evidence="1">
    <location>
        <begin position="109"/>
        <end position="119"/>
    </location>
</feature>
<evidence type="ECO:0000313" key="3">
    <source>
        <dbReference type="Proteomes" id="UP000521872"/>
    </source>
</evidence>
<evidence type="ECO:0000256" key="1">
    <source>
        <dbReference type="SAM" id="MobiDB-lite"/>
    </source>
</evidence>
<dbReference type="AlphaFoldDB" id="A0A8H4QJF4"/>
<comment type="caution">
    <text evidence="2">The sequence shown here is derived from an EMBL/GenBank/DDBJ whole genome shotgun (WGS) entry which is preliminary data.</text>
</comment>
<feature type="compositionally biased region" description="Basic and acidic residues" evidence="1">
    <location>
        <begin position="401"/>
        <end position="423"/>
    </location>
</feature>
<reference evidence="2 3" key="1">
    <citation type="submission" date="2019-12" db="EMBL/GenBank/DDBJ databases">
        <authorList>
            <person name="Floudas D."/>
            <person name="Bentzer J."/>
            <person name="Ahren D."/>
            <person name="Johansson T."/>
            <person name="Persson P."/>
            <person name="Tunlid A."/>
        </authorList>
    </citation>
    <scope>NUCLEOTIDE SEQUENCE [LARGE SCALE GENOMIC DNA]</scope>
    <source>
        <strain evidence="2 3">CBS 102.39</strain>
    </source>
</reference>